<reference evidence="1 2" key="1">
    <citation type="submission" date="2019-11" db="EMBL/GenBank/DDBJ databases">
        <title>Comparative genomics of hydrocarbon-degrading Desulfosarcina strains.</title>
        <authorList>
            <person name="Watanabe M."/>
            <person name="Kojima H."/>
            <person name="Fukui M."/>
        </authorList>
    </citation>
    <scope>NUCLEOTIDE SEQUENCE [LARGE SCALE GENOMIC DNA]</scope>
    <source>
        <strain evidence="1 2">28bB2T</strain>
    </source>
</reference>
<proteinExistence type="predicted"/>
<organism evidence="1 2">
    <name type="scientific">Desulfosarcina ovata subsp. sediminis</name>
    <dbReference type="NCBI Taxonomy" id="885957"/>
    <lineage>
        <taxon>Bacteria</taxon>
        <taxon>Pseudomonadati</taxon>
        <taxon>Thermodesulfobacteriota</taxon>
        <taxon>Desulfobacteria</taxon>
        <taxon>Desulfobacterales</taxon>
        <taxon>Desulfosarcinaceae</taxon>
        <taxon>Desulfosarcina</taxon>
    </lineage>
</organism>
<evidence type="ECO:0000313" key="1">
    <source>
        <dbReference type="EMBL" id="BBO80194.1"/>
    </source>
</evidence>
<gene>
    <name evidence="1" type="ORF">DSCO28_07600</name>
</gene>
<dbReference type="AlphaFoldDB" id="A0A5K7ZFU7"/>
<accession>A0A5K7ZFU7</accession>
<sequence length="183" mass="19883">MAAVILMAISGCDPFGAAPNLRKSSDRYRPVISGYEGAPASVENWFYREFGDQAGFPEFTVDGAMDRMNAVADWVAGIDYTPEEDPIYQTTGETDAAGGGDSSSLAWLCFHAALDAGIDGVSVEVAEWADGTELYVCVWRNAGTTYVIDGGRLVTVASYFDDGGWLVYGFDADEYWTYEVVER</sequence>
<dbReference type="EMBL" id="AP021876">
    <property type="protein sequence ID" value="BBO80194.1"/>
    <property type="molecule type" value="Genomic_DNA"/>
</dbReference>
<evidence type="ECO:0000313" key="2">
    <source>
        <dbReference type="Proteomes" id="UP000425960"/>
    </source>
</evidence>
<name>A0A5K7ZFU7_9BACT</name>
<dbReference type="KEGG" id="dov:DSCO28_07600"/>
<dbReference type="Proteomes" id="UP000425960">
    <property type="component" value="Chromosome"/>
</dbReference>
<protein>
    <submittedName>
        <fullName evidence="1">Uncharacterized protein</fullName>
    </submittedName>
</protein>